<proteinExistence type="predicted"/>
<dbReference type="SUPFAM" id="SSF52540">
    <property type="entry name" value="P-loop containing nucleoside triphosphate hydrolases"/>
    <property type="match status" value="1"/>
</dbReference>
<dbReference type="InterPro" id="IPR002078">
    <property type="entry name" value="Sigma_54_int"/>
</dbReference>
<dbReference type="InterPro" id="IPR035965">
    <property type="entry name" value="PAS-like_dom_sf"/>
</dbReference>
<accession>A0A431VCV4</accession>
<keyword evidence="7" id="KW-0902">Two-component regulatory system</keyword>
<evidence type="ECO:0000256" key="8">
    <source>
        <dbReference type="ARBA" id="ARBA00023015"/>
    </source>
</evidence>
<evidence type="ECO:0000256" key="3">
    <source>
        <dbReference type="ARBA" id="ARBA00022491"/>
    </source>
</evidence>
<dbReference type="OrthoDB" id="9770562at2"/>
<organism evidence="16 17">
    <name type="scientific">Azospirillum griseum</name>
    <dbReference type="NCBI Taxonomy" id="2496639"/>
    <lineage>
        <taxon>Bacteria</taxon>
        <taxon>Pseudomonadati</taxon>
        <taxon>Pseudomonadota</taxon>
        <taxon>Alphaproteobacteria</taxon>
        <taxon>Rhodospirillales</taxon>
        <taxon>Azospirillaceae</taxon>
        <taxon>Azospirillum</taxon>
    </lineage>
</organism>
<dbReference type="PANTHER" id="PTHR32071">
    <property type="entry name" value="TRANSCRIPTIONAL REGULATORY PROTEIN"/>
    <property type="match status" value="1"/>
</dbReference>
<keyword evidence="10" id="KW-0010">Activator</keyword>
<dbReference type="PROSITE" id="PS51671">
    <property type="entry name" value="ACT"/>
    <property type="match status" value="1"/>
</dbReference>
<dbReference type="InterPro" id="IPR027417">
    <property type="entry name" value="P-loop_NTPase"/>
</dbReference>
<dbReference type="InterPro" id="IPR003593">
    <property type="entry name" value="AAA+_ATPase"/>
</dbReference>
<name>A0A431VCV4_9PROT</name>
<protein>
    <recommendedName>
        <fullName evidence="12">HTH-type transcriptional regulatory protein TyrR</fullName>
    </recommendedName>
</protein>
<keyword evidence="4" id="KW-0547">Nucleotide-binding</keyword>
<dbReference type="InterPro" id="IPR002912">
    <property type="entry name" value="ACT_dom"/>
</dbReference>
<feature type="domain" description="Sigma-54 factor interaction" evidence="13">
    <location>
        <begin position="208"/>
        <end position="438"/>
    </location>
</feature>
<dbReference type="GO" id="GO:0005524">
    <property type="term" value="F:ATP binding"/>
    <property type="evidence" value="ECO:0007669"/>
    <property type="project" value="UniProtKB-KW"/>
</dbReference>
<keyword evidence="6" id="KW-0067">ATP-binding</keyword>
<dbReference type="PROSITE" id="PS50045">
    <property type="entry name" value="SIGMA54_INTERACT_4"/>
    <property type="match status" value="1"/>
</dbReference>
<dbReference type="Gene3D" id="3.30.450.20">
    <property type="entry name" value="PAS domain"/>
    <property type="match status" value="1"/>
</dbReference>
<dbReference type="SMART" id="SM00091">
    <property type="entry name" value="PAS"/>
    <property type="match status" value="1"/>
</dbReference>
<dbReference type="InterPro" id="IPR058031">
    <property type="entry name" value="AAA_lid_NorR"/>
</dbReference>
<dbReference type="SUPFAM" id="SSF55785">
    <property type="entry name" value="PYP-like sensor domain (PAS domain)"/>
    <property type="match status" value="1"/>
</dbReference>
<dbReference type="GO" id="GO:0005737">
    <property type="term" value="C:cytoplasm"/>
    <property type="evidence" value="ECO:0007669"/>
    <property type="project" value="UniProtKB-SubCell"/>
</dbReference>
<feature type="domain" description="ACT" evidence="15">
    <location>
        <begin position="2"/>
        <end position="71"/>
    </location>
</feature>
<dbReference type="RefSeq" id="WP_126619079.1">
    <property type="nucleotide sequence ID" value="NZ_JBHUCY010000078.1"/>
</dbReference>
<keyword evidence="8" id="KW-0805">Transcription regulation</keyword>
<evidence type="ECO:0000256" key="11">
    <source>
        <dbReference type="ARBA" id="ARBA00023163"/>
    </source>
</evidence>
<dbReference type="PROSITE" id="PS50112">
    <property type="entry name" value="PAS"/>
    <property type="match status" value="1"/>
</dbReference>
<keyword evidence="3" id="KW-0678">Repressor</keyword>
<dbReference type="AlphaFoldDB" id="A0A431VCV4"/>
<dbReference type="PROSITE" id="PS00688">
    <property type="entry name" value="SIGMA54_INTERACT_3"/>
    <property type="match status" value="1"/>
</dbReference>
<feature type="domain" description="PAS" evidence="14">
    <location>
        <begin position="77"/>
        <end position="121"/>
    </location>
</feature>
<comment type="subcellular location">
    <subcellularLocation>
        <location evidence="1">Cytoplasm</location>
    </subcellularLocation>
</comment>
<evidence type="ECO:0000313" key="17">
    <source>
        <dbReference type="Proteomes" id="UP000277007"/>
    </source>
</evidence>
<dbReference type="GO" id="GO:0003677">
    <property type="term" value="F:DNA binding"/>
    <property type="evidence" value="ECO:0007669"/>
    <property type="project" value="UniProtKB-KW"/>
</dbReference>
<evidence type="ECO:0000259" key="15">
    <source>
        <dbReference type="PROSITE" id="PS51671"/>
    </source>
</evidence>
<dbReference type="InterPro" id="IPR000014">
    <property type="entry name" value="PAS"/>
</dbReference>
<evidence type="ECO:0000256" key="4">
    <source>
        <dbReference type="ARBA" id="ARBA00022741"/>
    </source>
</evidence>
<dbReference type="InterPro" id="IPR025943">
    <property type="entry name" value="Sigma_54_int_dom_ATP-bd_2"/>
</dbReference>
<dbReference type="GO" id="GO:0006355">
    <property type="term" value="P:regulation of DNA-templated transcription"/>
    <property type="evidence" value="ECO:0007669"/>
    <property type="project" value="InterPro"/>
</dbReference>
<keyword evidence="11" id="KW-0804">Transcription</keyword>
<dbReference type="CDD" id="cd00009">
    <property type="entry name" value="AAA"/>
    <property type="match status" value="1"/>
</dbReference>
<evidence type="ECO:0000256" key="1">
    <source>
        <dbReference type="ARBA" id="ARBA00004496"/>
    </source>
</evidence>
<dbReference type="SUPFAM" id="SSF46689">
    <property type="entry name" value="Homeodomain-like"/>
    <property type="match status" value="1"/>
</dbReference>
<evidence type="ECO:0000259" key="13">
    <source>
        <dbReference type="PROSITE" id="PS50045"/>
    </source>
</evidence>
<dbReference type="PROSITE" id="PS00675">
    <property type="entry name" value="SIGMA54_INTERACT_1"/>
    <property type="match status" value="1"/>
</dbReference>
<dbReference type="Gene3D" id="3.30.70.260">
    <property type="match status" value="1"/>
</dbReference>
<dbReference type="Pfam" id="PF00989">
    <property type="entry name" value="PAS"/>
    <property type="match status" value="1"/>
</dbReference>
<dbReference type="PROSITE" id="PS00676">
    <property type="entry name" value="SIGMA54_INTERACT_2"/>
    <property type="match status" value="1"/>
</dbReference>
<dbReference type="InterPro" id="IPR030828">
    <property type="entry name" value="HTH_TyrR"/>
</dbReference>
<gene>
    <name evidence="16" type="ORF">EJ903_20890</name>
</gene>
<evidence type="ECO:0000256" key="2">
    <source>
        <dbReference type="ARBA" id="ARBA00022490"/>
    </source>
</evidence>
<reference evidence="16 17" key="1">
    <citation type="submission" date="2018-12" db="EMBL/GenBank/DDBJ databases">
        <authorList>
            <person name="Yang Y."/>
        </authorList>
    </citation>
    <scope>NUCLEOTIDE SEQUENCE [LARGE SCALE GENOMIC DNA]</scope>
    <source>
        <strain evidence="16 17">L-25-5w-1</strain>
    </source>
</reference>
<evidence type="ECO:0000256" key="6">
    <source>
        <dbReference type="ARBA" id="ARBA00022840"/>
    </source>
</evidence>
<keyword evidence="2" id="KW-0963">Cytoplasm</keyword>
<dbReference type="GO" id="GO:0000160">
    <property type="term" value="P:phosphorelay signal transduction system"/>
    <property type="evidence" value="ECO:0007669"/>
    <property type="project" value="UniProtKB-KW"/>
</dbReference>
<dbReference type="Pfam" id="PF25601">
    <property type="entry name" value="AAA_lid_14"/>
    <property type="match status" value="1"/>
</dbReference>
<dbReference type="EMBL" id="RXMA01000025">
    <property type="protein sequence ID" value="RTR16455.1"/>
    <property type="molecule type" value="Genomic_DNA"/>
</dbReference>
<dbReference type="Pfam" id="PF18024">
    <property type="entry name" value="HTH_50"/>
    <property type="match status" value="1"/>
</dbReference>
<dbReference type="InterPro" id="IPR013767">
    <property type="entry name" value="PAS_fold"/>
</dbReference>
<dbReference type="PANTHER" id="PTHR32071:SF3">
    <property type="entry name" value="HTH-TYPE TRANSCRIPTIONAL REGULATORY PROTEIN TYRR"/>
    <property type="match status" value="1"/>
</dbReference>
<evidence type="ECO:0000256" key="9">
    <source>
        <dbReference type="ARBA" id="ARBA00023125"/>
    </source>
</evidence>
<dbReference type="Pfam" id="PF00158">
    <property type="entry name" value="Sigma54_activat"/>
    <property type="match status" value="1"/>
</dbReference>
<dbReference type="Gene3D" id="1.10.10.60">
    <property type="entry name" value="Homeodomain-like"/>
    <property type="match status" value="1"/>
</dbReference>
<sequence>MRIEVLFTDRVGIAHEILAVLAVRRLNVVGVEVDPPHIHIDAPGLDPAALPALDSALRTVAGVQRVSAIDMMPGTRRRLHLDALLAALPDPVLAVDRGGRVVVANAAAARVAGTSESALTGADLGALFGDPGLTIEVLSADPSGGGFRSASREATLNGQPFLLDVTPIIDSAGAGGPEGAVITLFAPARLGERLDALQNFDEGGFDKILGDSPPMRGLKARAARVAAVEAPLLILGETGTGKELIAHACHRASPRAGKPFLALNCAAVPENLAESELFGYAPGSFTGAQRGGKPGLLELAHGGTVFLDEIGEMSAYLQAKLLRFLNDGSFRRVGGEREQKVDVRVISATHRPMEAMVADQRFREDLFYRLNVLTVQVPPLRERGDDILLLARHFIARACAQTRRPPCRLTGAAAATLLANRWPGNVRQLENVIFRAVTMSDSAVIDAADLDLAGARITAALDPSPLSLDPEGEGWEEAVEGFERTLLRTLYPRFPSSRKLAARLRTSHTMIANKLRKYGIPDR</sequence>
<evidence type="ECO:0000256" key="7">
    <source>
        <dbReference type="ARBA" id="ARBA00023012"/>
    </source>
</evidence>
<dbReference type="InterPro" id="IPR025662">
    <property type="entry name" value="Sigma_54_int_dom_ATP-bd_1"/>
</dbReference>
<keyword evidence="17" id="KW-1185">Reference proteome</keyword>
<dbReference type="Gene3D" id="3.40.50.300">
    <property type="entry name" value="P-loop containing nucleotide triphosphate hydrolases"/>
    <property type="match status" value="1"/>
</dbReference>
<evidence type="ECO:0000259" key="14">
    <source>
        <dbReference type="PROSITE" id="PS50112"/>
    </source>
</evidence>
<evidence type="ECO:0000313" key="16">
    <source>
        <dbReference type="EMBL" id="RTR16455.1"/>
    </source>
</evidence>
<keyword evidence="5" id="KW-0058">Aromatic hydrocarbons catabolism</keyword>
<dbReference type="Proteomes" id="UP000277007">
    <property type="component" value="Unassembled WGS sequence"/>
</dbReference>
<dbReference type="SMART" id="SM00382">
    <property type="entry name" value="AAA"/>
    <property type="match status" value="1"/>
</dbReference>
<dbReference type="InterPro" id="IPR009057">
    <property type="entry name" value="Homeodomain-like_sf"/>
</dbReference>
<keyword evidence="9" id="KW-0238">DNA-binding</keyword>
<comment type="caution">
    <text evidence="16">The sequence shown here is derived from an EMBL/GenBank/DDBJ whole genome shotgun (WGS) entry which is preliminary data.</text>
</comment>
<dbReference type="InterPro" id="IPR025944">
    <property type="entry name" value="Sigma_54_int_dom_CS"/>
</dbReference>
<evidence type="ECO:0000256" key="10">
    <source>
        <dbReference type="ARBA" id="ARBA00023159"/>
    </source>
</evidence>
<dbReference type="Gene3D" id="1.10.8.60">
    <property type="match status" value="1"/>
</dbReference>
<dbReference type="FunFam" id="3.40.50.300:FF:000006">
    <property type="entry name" value="DNA-binding transcriptional regulator NtrC"/>
    <property type="match status" value="1"/>
</dbReference>
<evidence type="ECO:0000256" key="12">
    <source>
        <dbReference type="ARBA" id="ARBA00029500"/>
    </source>
</evidence>
<evidence type="ECO:0000256" key="5">
    <source>
        <dbReference type="ARBA" id="ARBA00022797"/>
    </source>
</evidence>
<dbReference type="NCBIfam" id="TIGR04381">
    <property type="entry name" value="HTH_TypR"/>
    <property type="match status" value="1"/>
</dbReference>